<evidence type="ECO:0000313" key="3">
    <source>
        <dbReference type="Proteomes" id="UP000271708"/>
    </source>
</evidence>
<gene>
    <name evidence="2" type="ORF">EEW87_16770</name>
</gene>
<dbReference type="EMBL" id="CP044548">
    <property type="protein sequence ID" value="QGX08500.1"/>
    <property type="molecule type" value="Genomic_DNA"/>
</dbReference>
<keyword evidence="1" id="KW-0812">Transmembrane</keyword>
<sequence>MSPARLWFAAALVLGVAARIADRALPGGAADVTTVVLVALMLVCIGIGATSWFRRSQR</sequence>
<evidence type="ECO:0000256" key="1">
    <source>
        <dbReference type="SAM" id="Phobius"/>
    </source>
</evidence>
<dbReference type="AlphaFoldDB" id="A0A650GSH3"/>
<dbReference type="Proteomes" id="UP000271708">
    <property type="component" value="Chromosome"/>
</dbReference>
<reference evidence="2 3" key="1">
    <citation type="submission" date="2019-09" db="EMBL/GenBank/DDBJ databases">
        <title>Complete Genome Sequence of Janibacter melonis M714 with both human health impact and industrial applications.</title>
        <authorList>
            <person name="Jin M."/>
            <person name="Zhao Q.R."/>
        </authorList>
    </citation>
    <scope>NUCLEOTIDE SEQUENCE [LARGE SCALE GENOMIC DNA]</scope>
    <source>
        <strain evidence="2 3">M714</strain>
    </source>
</reference>
<keyword evidence="1" id="KW-0472">Membrane</keyword>
<protein>
    <submittedName>
        <fullName evidence="2">Uncharacterized protein</fullName>
    </submittedName>
</protein>
<name>A0A650GSH3_9MICO</name>
<organism evidence="2 3">
    <name type="scientific">Janibacter melonis</name>
    <dbReference type="NCBI Taxonomy" id="262209"/>
    <lineage>
        <taxon>Bacteria</taxon>
        <taxon>Bacillati</taxon>
        <taxon>Actinomycetota</taxon>
        <taxon>Actinomycetes</taxon>
        <taxon>Micrococcales</taxon>
        <taxon>Intrasporangiaceae</taxon>
        <taxon>Janibacter</taxon>
    </lineage>
</organism>
<feature type="transmembrane region" description="Helical" evidence="1">
    <location>
        <begin position="34"/>
        <end position="53"/>
    </location>
</feature>
<evidence type="ECO:0000313" key="2">
    <source>
        <dbReference type="EMBL" id="QGX08500.1"/>
    </source>
</evidence>
<dbReference type="KEGG" id="jme:EEW87_16770"/>
<dbReference type="RefSeq" id="WP_163562407.1">
    <property type="nucleotide sequence ID" value="NZ_CAJFZZ010000009.1"/>
</dbReference>
<proteinExistence type="predicted"/>
<keyword evidence="1" id="KW-1133">Transmembrane helix</keyword>
<accession>A0A650GSH3</accession>
<dbReference type="GeneID" id="59162040"/>